<evidence type="ECO:0000259" key="1">
    <source>
        <dbReference type="Pfam" id="PF13456"/>
    </source>
</evidence>
<reference evidence="2" key="1">
    <citation type="journal article" date="2020" name="Nat. Genet.">
        <title>Genomic diversifications of five Gossypium allopolyploid species and their impact on cotton improvement.</title>
        <authorList>
            <person name="Chen Z.J."/>
            <person name="Sreedasyam A."/>
            <person name="Ando A."/>
            <person name="Song Q."/>
            <person name="De Santiago L.M."/>
            <person name="Hulse-Kemp A.M."/>
            <person name="Ding M."/>
            <person name="Ye W."/>
            <person name="Kirkbride R.C."/>
            <person name="Jenkins J."/>
            <person name="Plott C."/>
            <person name="Lovell J."/>
            <person name="Lin Y.M."/>
            <person name="Vaughn R."/>
            <person name="Liu B."/>
            <person name="Simpson S."/>
            <person name="Scheffler B.E."/>
            <person name="Wen L."/>
            <person name="Saski C.A."/>
            <person name="Grover C.E."/>
            <person name="Hu G."/>
            <person name="Conover J.L."/>
            <person name="Carlson J.W."/>
            <person name="Shu S."/>
            <person name="Boston L.B."/>
            <person name="Williams M."/>
            <person name="Peterson D.G."/>
            <person name="McGee K."/>
            <person name="Jones D.C."/>
            <person name="Wendel J.F."/>
            <person name="Stelly D.M."/>
            <person name="Grimwood J."/>
            <person name="Schmutz J."/>
        </authorList>
    </citation>
    <scope>NUCLEOTIDE SEQUENCE [LARGE SCALE GENOMIC DNA]</scope>
    <source>
        <strain evidence="2">cv. TM-1</strain>
    </source>
</reference>
<reference evidence="3" key="2">
    <citation type="submission" date="2025-08" db="UniProtKB">
        <authorList>
            <consortium name="RefSeq"/>
        </authorList>
    </citation>
    <scope>IDENTIFICATION</scope>
</reference>
<dbReference type="PANTHER" id="PTHR47074:SF61">
    <property type="entry name" value="RNASE H TYPE-1 DOMAIN-CONTAINING PROTEIN"/>
    <property type="match status" value="1"/>
</dbReference>
<dbReference type="RefSeq" id="XP_016689534.1">
    <property type="nucleotide sequence ID" value="XM_016834045.1"/>
</dbReference>
<dbReference type="Proteomes" id="UP000818029">
    <property type="component" value="Chromosome D08"/>
</dbReference>
<dbReference type="Pfam" id="PF13456">
    <property type="entry name" value="RVT_3"/>
    <property type="match status" value="1"/>
</dbReference>
<dbReference type="AlphaFoldDB" id="A0A1U8JMJ7"/>
<organism evidence="2 3">
    <name type="scientific">Gossypium hirsutum</name>
    <name type="common">Upland cotton</name>
    <name type="synonym">Gossypium mexicanum</name>
    <dbReference type="NCBI Taxonomy" id="3635"/>
    <lineage>
        <taxon>Eukaryota</taxon>
        <taxon>Viridiplantae</taxon>
        <taxon>Streptophyta</taxon>
        <taxon>Embryophyta</taxon>
        <taxon>Tracheophyta</taxon>
        <taxon>Spermatophyta</taxon>
        <taxon>Magnoliopsida</taxon>
        <taxon>eudicotyledons</taxon>
        <taxon>Gunneridae</taxon>
        <taxon>Pentapetalae</taxon>
        <taxon>rosids</taxon>
        <taxon>malvids</taxon>
        <taxon>Malvales</taxon>
        <taxon>Malvaceae</taxon>
        <taxon>Malvoideae</taxon>
        <taxon>Gossypium</taxon>
    </lineage>
</organism>
<gene>
    <name evidence="3" type="primary">LOC107906894</name>
</gene>
<dbReference type="PANTHER" id="PTHR47074">
    <property type="entry name" value="BNAC02G40300D PROTEIN"/>
    <property type="match status" value="1"/>
</dbReference>
<evidence type="ECO:0000313" key="3">
    <source>
        <dbReference type="RefSeq" id="XP_016689534.1"/>
    </source>
</evidence>
<name>A0A1U8JMJ7_GOSHI</name>
<dbReference type="GO" id="GO:0003676">
    <property type="term" value="F:nucleic acid binding"/>
    <property type="evidence" value="ECO:0007669"/>
    <property type="project" value="InterPro"/>
</dbReference>
<dbReference type="SMR" id="A0A1U8JMJ7"/>
<feature type="domain" description="RNase H type-1" evidence="1">
    <location>
        <begin position="88"/>
        <end position="147"/>
    </location>
</feature>
<dbReference type="GeneID" id="107906894"/>
<dbReference type="OrthoDB" id="1001543at2759"/>
<protein>
    <recommendedName>
        <fullName evidence="1">RNase H type-1 domain-containing protein</fullName>
    </recommendedName>
</protein>
<proteinExistence type="predicted"/>
<dbReference type="InterPro" id="IPR002156">
    <property type="entry name" value="RNaseH_domain"/>
</dbReference>
<accession>A0A1U8JMJ7</accession>
<sequence>MDFHQWLLWVFDTYIMIKRSEIAITIWALWYTRNKLVHEGTNQGVGELVVFIRSYCTELATLTSGALCSNQNTSVKWSLPPSNVVKVNVDVGFVFAQRKAYSGVIIHDAYGQNLGACSRLTSSVSSVFAVKALAVIHGLQFALEIEINAFTWKANELSKAFRVCRFQYIGRSGNRAAHVMAHDGLLQGEDYFWVEEAPDPVVVVAVEKHCLVKPP</sequence>
<dbReference type="KEGG" id="ghi:107906894"/>
<dbReference type="GO" id="GO:0004523">
    <property type="term" value="F:RNA-DNA hybrid ribonuclease activity"/>
    <property type="evidence" value="ECO:0007669"/>
    <property type="project" value="InterPro"/>
</dbReference>
<dbReference type="PaxDb" id="3635-A0A1U8JMJ7"/>
<keyword evidence="2" id="KW-1185">Reference proteome</keyword>
<dbReference type="InterPro" id="IPR052929">
    <property type="entry name" value="RNase_H-like_EbsB-rel"/>
</dbReference>
<dbReference type="STRING" id="3635.A0A1U8JMJ7"/>
<evidence type="ECO:0000313" key="2">
    <source>
        <dbReference type="Proteomes" id="UP000818029"/>
    </source>
</evidence>